<keyword evidence="1" id="KW-0472">Membrane</keyword>
<accession>A0ABN3V8N6</accession>
<comment type="caution">
    <text evidence="3">The sequence shown here is derived from an EMBL/GenBank/DDBJ whole genome shotgun (WGS) entry which is preliminary data.</text>
</comment>
<dbReference type="SMART" id="SM00530">
    <property type="entry name" value="HTH_XRE"/>
    <property type="match status" value="1"/>
</dbReference>
<evidence type="ECO:0000313" key="3">
    <source>
        <dbReference type="EMBL" id="GAA2783838.1"/>
    </source>
</evidence>
<proteinExistence type="predicted"/>
<gene>
    <name evidence="3" type="ORF">GCM10010470_17330</name>
</gene>
<evidence type="ECO:0000313" key="4">
    <source>
        <dbReference type="Proteomes" id="UP001500979"/>
    </source>
</evidence>
<protein>
    <recommendedName>
        <fullName evidence="2">HTH cro/C1-type domain-containing protein</fullName>
    </recommendedName>
</protein>
<keyword evidence="4" id="KW-1185">Reference proteome</keyword>
<dbReference type="InterPro" id="IPR001387">
    <property type="entry name" value="Cro/C1-type_HTH"/>
</dbReference>
<evidence type="ECO:0000256" key="1">
    <source>
        <dbReference type="SAM" id="Phobius"/>
    </source>
</evidence>
<sequence>MVDPEQRHPDIQQWAQQLQQLAEATGLSLRQLAGHVPWSPSTLSRYLNGERVVEEAWLLASKLVELAEQRGATVRVQTDELHFRYKQARQAYQEQQRAQRVKPPEPPPTRRRALLVLSAVLGAVAVVGTIGFTVLWAQPEPRIWRAKIVGTWSEQYHQHLGVFRFRTPDIPGDTDKATYHEGTVVTITCQARHRREVSDPTTGQRSAVWNRLSDGYWIPDLYTDLPKVPGEDPPLDLPTC</sequence>
<dbReference type="Pfam" id="PF13560">
    <property type="entry name" value="HTH_31"/>
    <property type="match status" value="1"/>
</dbReference>
<reference evidence="3 4" key="1">
    <citation type="journal article" date="2019" name="Int. J. Syst. Evol. Microbiol.">
        <title>The Global Catalogue of Microorganisms (GCM) 10K type strain sequencing project: providing services to taxonomists for standard genome sequencing and annotation.</title>
        <authorList>
            <consortium name="The Broad Institute Genomics Platform"/>
            <consortium name="The Broad Institute Genome Sequencing Center for Infectious Disease"/>
            <person name="Wu L."/>
            <person name="Ma J."/>
        </authorList>
    </citation>
    <scope>NUCLEOTIDE SEQUENCE [LARGE SCALE GENOMIC DNA]</scope>
    <source>
        <strain evidence="3 4">JCM 9383</strain>
    </source>
</reference>
<dbReference type="PROSITE" id="PS50943">
    <property type="entry name" value="HTH_CROC1"/>
    <property type="match status" value="1"/>
</dbReference>
<dbReference type="EMBL" id="BAAAUX010000010">
    <property type="protein sequence ID" value="GAA2783838.1"/>
    <property type="molecule type" value="Genomic_DNA"/>
</dbReference>
<dbReference type="Gene3D" id="1.10.260.40">
    <property type="entry name" value="lambda repressor-like DNA-binding domains"/>
    <property type="match status" value="1"/>
</dbReference>
<dbReference type="RefSeq" id="WP_344678969.1">
    <property type="nucleotide sequence ID" value="NZ_BAAAUX010000010.1"/>
</dbReference>
<keyword evidence="1" id="KW-0812">Transmembrane</keyword>
<evidence type="ECO:0000259" key="2">
    <source>
        <dbReference type="PROSITE" id="PS50943"/>
    </source>
</evidence>
<dbReference type="InterPro" id="IPR010982">
    <property type="entry name" value="Lambda_DNA-bd_dom_sf"/>
</dbReference>
<dbReference type="Proteomes" id="UP001500979">
    <property type="component" value="Unassembled WGS sequence"/>
</dbReference>
<name>A0ABN3V8N6_9PSEU</name>
<dbReference type="CDD" id="cd00093">
    <property type="entry name" value="HTH_XRE"/>
    <property type="match status" value="1"/>
</dbReference>
<dbReference type="SUPFAM" id="SSF47413">
    <property type="entry name" value="lambda repressor-like DNA-binding domains"/>
    <property type="match status" value="1"/>
</dbReference>
<feature type="transmembrane region" description="Helical" evidence="1">
    <location>
        <begin position="113"/>
        <end position="137"/>
    </location>
</feature>
<keyword evidence="1" id="KW-1133">Transmembrane helix</keyword>
<feature type="domain" description="HTH cro/C1-type" evidence="2">
    <location>
        <begin position="18"/>
        <end position="69"/>
    </location>
</feature>
<organism evidence="3 4">
    <name type="scientific">Saccharopolyspora taberi</name>
    <dbReference type="NCBI Taxonomy" id="60895"/>
    <lineage>
        <taxon>Bacteria</taxon>
        <taxon>Bacillati</taxon>
        <taxon>Actinomycetota</taxon>
        <taxon>Actinomycetes</taxon>
        <taxon>Pseudonocardiales</taxon>
        <taxon>Pseudonocardiaceae</taxon>
        <taxon>Saccharopolyspora</taxon>
    </lineage>
</organism>